<comment type="caution">
    <text evidence="1">The sequence shown here is derived from an EMBL/GenBank/DDBJ whole genome shotgun (WGS) entry which is preliminary data.</text>
</comment>
<evidence type="ECO:0000313" key="2">
    <source>
        <dbReference type="Proteomes" id="UP001368270"/>
    </source>
</evidence>
<dbReference type="EMBL" id="JBBGAZ010000023">
    <property type="protein sequence ID" value="MEJ5220316.1"/>
    <property type="molecule type" value="Genomic_DNA"/>
</dbReference>
<proteinExistence type="predicted"/>
<organism evidence="1 2">
    <name type="scientific">Cognatishimia coralii</name>
    <dbReference type="NCBI Taxonomy" id="3083254"/>
    <lineage>
        <taxon>Bacteria</taxon>
        <taxon>Pseudomonadati</taxon>
        <taxon>Pseudomonadota</taxon>
        <taxon>Alphaproteobacteria</taxon>
        <taxon>Rhodobacterales</taxon>
        <taxon>Paracoccaceae</taxon>
        <taxon>Cognatishimia</taxon>
    </lineage>
</organism>
<keyword evidence="2" id="KW-1185">Reference proteome</keyword>
<reference evidence="1 2" key="1">
    <citation type="submission" date="2024-03" db="EMBL/GenBank/DDBJ databases">
        <title>Cognatishimia coralii sp. nov., a marine bacterium isolated from coral surrounding seawater.</title>
        <authorList>
            <person name="Liu X."/>
            <person name="Liu S."/>
            <person name="Sun H."/>
            <person name="Zhang Y."/>
        </authorList>
    </citation>
    <scope>NUCLEOTIDE SEQUENCE [LARGE SCALE GENOMIC DNA]</scope>
    <source>
        <strain evidence="1 2">D5M38</strain>
    </source>
</reference>
<gene>
    <name evidence="1" type="ORF">WG622_18840</name>
</gene>
<dbReference type="Proteomes" id="UP001368270">
    <property type="component" value="Unassembled WGS sequence"/>
</dbReference>
<protein>
    <submittedName>
        <fullName evidence="1">Uncharacterized protein</fullName>
    </submittedName>
</protein>
<accession>A0ABU8QLM5</accession>
<evidence type="ECO:0000313" key="1">
    <source>
        <dbReference type="EMBL" id="MEJ5220316.1"/>
    </source>
</evidence>
<sequence>MSTLDARLLKAHERDDKPALVALYTEAAECAAAIDAKAFYLTHAYVFALDIGAPEATSLQRQLKELGRM</sequence>
<name>A0ABU8QLM5_9RHOB</name>
<dbReference type="RefSeq" id="WP_339404850.1">
    <property type="nucleotide sequence ID" value="NZ_JBBGAZ010000023.1"/>
</dbReference>